<dbReference type="Proteomes" id="UP000789920">
    <property type="component" value="Unassembled WGS sequence"/>
</dbReference>
<organism evidence="1 2">
    <name type="scientific">Racocetra persica</name>
    <dbReference type="NCBI Taxonomy" id="160502"/>
    <lineage>
        <taxon>Eukaryota</taxon>
        <taxon>Fungi</taxon>
        <taxon>Fungi incertae sedis</taxon>
        <taxon>Mucoromycota</taxon>
        <taxon>Glomeromycotina</taxon>
        <taxon>Glomeromycetes</taxon>
        <taxon>Diversisporales</taxon>
        <taxon>Gigasporaceae</taxon>
        <taxon>Racocetra</taxon>
    </lineage>
</organism>
<feature type="non-terminal residue" evidence="1">
    <location>
        <position position="270"/>
    </location>
</feature>
<feature type="non-terminal residue" evidence="1">
    <location>
        <position position="1"/>
    </location>
</feature>
<evidence type="ECO:0000313" key="1">
    <source>
        <dbReference type="EMBL" id="CAG8613149.1"/>
    </source>
</evidence>
<evidence type="ECO:0000313" key="2">
    <source>
        <dbReference type="Proteomes" id="UP000789920"/>
    </source>
</evidence>
<protein>
    <submittedName>
        <fullName evidence="1">35875_t:CDS:1</fullName>
    </submittedName>
</protein>
<comment type="caution">
    <text evidence="1">The sequence shown here is derived from an EMBL/GenBank/DDBJ whole genome shotgun (WGS) entry which is preliminary data.</text>
</comment>
<dbReference type="EMBL" id="CAJVQC010010150">
    <property type="protein sequence ID" value="CAG8613149.1"/>
    <property type="molecule type" value="Genomic_DNA"/>
</dbReference>
<keyword evidence="2" id="KW-1185">Reference proteome</keyword>
<sequence>SSVSTLLELADDRVEIFEDLVSTLLELADDRVEIFEDLVLIAQEVVIGDSDTKGVMVENSDVSESSTSVILELVADNQVGILEGVDNLIVREVTADNSDASLQFLASELSTSIALELVADNWAGTFENLETLIVRDVAVDDSDALSSLSSSKFLALIELKLVQTIGLEFLKEKDFKDISTITPLKNTQNLNIYNNIVQSYNPEIQNINFNSSSSASINLSTSVLNLSENYLELGNFEKNRLGLDDFEDMKNHESSFFQQSELDEEFDNNI</sequence>
<name>A0ACA9MUF2_9GLOM</name>
<reference evidence="1" key="1">
    <citation type="submission" date="2021-06" db="EMBL/GenBank/DDBJ databases">
        <authorList>
            <person name="Kallberg Y."/>
            <person name="Tangrot J."/>
            <person name="Rosling A."/>
        </authorList>
    </citation>
    <scope>NUCLEOTIDE SEQUENCE</scope>
    <source>
        <strain evidence="1">MA461A</strain>
    </source>
</reference>
<accession>A0ACA9MUF2</accession>
<gene>
    <name evidence="1" type="ORF">RPERSI_LOCUS6387</name>
</gene>
<proteinExistence type="predicted"/>